<accession>A0ABT7SYI9</accession>
<dbReference type="InterPro" id="IPR000415">
    <property type="entry name" value="Nitroreductase-like"/>
</dbReference>
<dbReference type="Gene3D" id="3.40.109.10">
    <property type="entry name" value="NADH Oxidase"/>
    <property type="match status" value="1"/>
</dbReference>
<dbReference type="InterPro" id="IPR026021">
    <property type="entry name" value="YdjA-like"/>
</dbReference>
<keyword evidence="11" id="KW-1185">Reference proteome</keyword>
<organism evidence="10 11">
    <name type="scientific">Alteromonas arenosi</name>
    <dbReference type="NCBI Taxonomy" id="3055817"/>
    <lineage>
        <taxon>Bacteria</taxon>
        <taxon>Pseudomonadati</taxon>
        <taxon>Pseudomonadota</taxon>
        <taxon>Gammaproteobacteria</taxon>
        <taxon>Alteromonadales</taxon>
        <taxon>Alteromonadaceae</taxon>
        <taxon>Alteromonas/Salinimonas group</taxon>
        <taxon>Alteromonas</taxon>
    </lineage>
</organism>
<evidence type="ECO:0000256" key="8">
    <source>
        <dbReference type="PIRNR" id="PIRNR000232"/>
    </source>
</evidence>
<reference evidence="10 11" key="1">
    <citation type="submission" date="2023-06" db="EMBL/GenBank/DDBJ databases">
        <title>Alteromonas sp. ASW11-36 isolated from intertidal sand.</title>
        <authorList>
            <person name="Li Y."/>
        </authorList>
    </citation>
    <scope>NUCLEOTIDE SEQUENCE [LARGE SCALE GENOMIC DNA]</scope>
    <source>
        <strain evidence="10 11">ASW11-36</strain>
    </source>
</reference>
<comment type="caution">
    <text evidence="10">The sequence shown here is derived from an EMBL/GenBank/DDBJ whole genome shotgun (WGS) entry which is preliminary data.</text>
</comment>
<evidence type="ECO:0000256" key="5">
    <source>
        <dbReference type="ARBA" id="ARBA00022857"/>
    </source>
</evidence>
<proteinExistence type="inferred from homology"/>
<sequence length="183" mass="19993">MNAIDLLLNRQSQPRLQAPAPAGEALQIIQQAALRAPDHAGLTPWQFVIIEGDGLERLGQLFIESVKARGGDQESLARAPLLPKRSPMIIAAATRYTDHPKVPRVEQVQSAACAVHAMQMAAFAQGFSGIWRTGSYAQCDVVKQGLGFSSDEELVGFLYLGSSPISPRQPPKRSADDYFSHWR</sequence>
<dbReference type="PANTHER" id="PTHR43821:SF1">
    <property type="entry name" value="NAD(P)H NITROREDUCTASE YDJA-RELATED"/>
    <property type="match status" value="1"/>
</dbReference>
<dbReference type="NCBIfam" id="NF008088">
    <property type="entry name" value="PRK10828.1"/>
    <property type="match status" value="1"/>
</dbReference>
<evidence type="ECO:0000256" key="6">
    <source>
        <dbReference type="ARBA" id="ARBA00023002"/>
    </source>
</evidence>
<keyword evidence="6 8" id="KW-0560">Oxidoreductase</keyword>
<comment type="similarity">
    <text evidence="2 8">Belongs to the nitroreductase family.</text>
</comment>
<dbReference type="PIRSF" id="PIRSF000232">
    <property type="entry name" value="YdjA"/>
    <property type="match status" value="1"/>
</dbReference>
<dbReference type="InterPro" id="IPR029479">
    <property type="entry name" value="Nitroreductase"/>
</dbReference>
<evidence type="ECO:0000313" key="11">
    <source>
        <dbReference type="Proteomes" id="UP001234343"/>
    </source>
</evidence>
<evidence type="ECO:0000256" key="7">
    <source>
        <dbReference type="ARBA" id="ARBA00023027"/>
    </source>
</evidence>
<dbReference type="Pfam" id="PF00881">
    <property type="entry name" value="Nitroreductase"/>
    <property type="match status" value="1"/>
</dbReference>
<protein>
    <recommendedName>
        <fullName evidence="8">Putative NAD(P)H nitroreductase</fullName>
        <ecNumber evidence="8">1.-.-.-</ecNumber>
    </recommendedName>
</protein>
<keyword evidence="4 8" id="KW-0288">FMN</keyword>
<comment type="cofactor">
    <cofactor evidence="1 8">
        <name>FMN</name>
        <dbReference type="ChEBI" id="CHEBI:58210"/>
    </cofactor>
</comment>
<keyword evidence="3 8" id="KW-0285">Flavoprotein</keyword>
<dbReference type="InterPro" id="IPR052530">
    <property type="entry name" value="NAD(P)H_nitroreductase"/>
</dbReference>
<dbReference type="Proteomes" id="UP001234343">
    <property type="component" value="Unassembled WGS sequence"/>
</dbReference>
<keyword evidence="7 8" id="KW-0520">NAD</keyword>
<evidence type="ECO:0000256" key="3">
    <source>
        <dbReference type="ARBA" id="ARBA00022630"/>
    </source>
</evidence>
<feature type="domain" description="Nitroreductase" evidence="9">
    <location>
        <begin position="19"/>
        <end position="161"/>
    </location>
</feature>
<name>A0ABT7SYI9_9ALTE</name>
<evidence type="ECO:0000313" key="10">
    <source>
        <dbReference type="EMBL" id="MDM7860594.1"/>
    </source>
</evidence>
<dbReference type="CDD" id="cd02135">
    <property type="entry name" value="YdjA-like"/>
    <property type="match status" value="1"/>
</dbReference>
<dbReference type="EMBL" id="JAUCBP010000007">
    <property type="protein sequence ID" value="MDM7860594.1"/>
    <property type="molecule type" value="Genomic_DNA"/>
</dbReference>
<evidence type="ECO:0000256" key="1">
    <source>
        <dbReference type="ARBA" id="ARBA00001917"/>
    </source>
</evidence>
<dbReference type="SUPFAM" id="SSF55469">
    <property type="entry name" value="FMN-dependent nitroreductase-like"/>
    <property type="match status" value="1"/>
</dbReference>
<evidence type="ECO:0000256" key="4">
    <source>
        <dbReference type="ARBA" id="ARBA00022643"/>
    </source>
</evidence>
<dbReference type="EC" id="1.-.-.-" evidence="8"/>
<dbReference type="RefSeq" id="WP_289364885.1">
    <property type="nucleotide sequence ID" value="NZ_JAUCBP010000007.1"/>
</dbReference>
<dbReference type="PANTHER" id="PTHR43821">
    <property type="entry name" value="NAD(P)H NITROREDUCTASE YDJA-RELATED"/>
    <property type="match status" value="1"/>
</dbReference>
<evidence type="ECO:0000259" key="9">
    <source>
        <dbReference type="Pfam" id="PF00881"/>
    </source>
</evidence>
<gene>
    <name evidence="10" type="ORF">QTP81_08300</name>
</gene>
<keyword evidence="5 8" id="KW-0521">NADP</keyword>
<evidence type="ECO:0000256" key="2">
    <source>
        <dbReference type="ARBA" id="ARBA00007118"/>
    </source>
</evidence>